<dbReference type="PANTHER" id="PTHR31809:SF0">
    <property type="entry name" value="BUD13 HOMOLOG"/>
    <property type="match status" value="1"/>
</dbReference>
<feature type="compositionally biased region" description="Low complexity" evidence="3">
    <location>
        <begin position="303"/>
        <end position="319"/>
    </location>
</feature>
<name>A0A7J7KTK5_BUGNE</name>
<dbReference type="OrthoDB" id="6022at2759"/>
<protein>
    <recommendedName>
        <fullName evidence="2">BUD13 homolog</fullName>
    </recommendedName>
</protein>
<accession>A0A7J7KTK5</accession>
<feature type="compositionally biased region" description="Polar residues" evidence="3">
    <location>
        <begin position="96"/>
        <end position="117"/>
    </location>
</feature>
<dbReference type="InterPro" id="IPR051112">
    <property type="entry name" value="CWC26_splicing_factor"/>
</dbReference>
<evidence type="ECO:0000313" key="5">
    <source>
        <dbReference type="Proteomes" id="UP000593567"/>
    </source>
</evidence>
<feature type="region of interest" description="Disordered" evidence="3">
    <location>
        <begin position="356"/>
        <end position="385"/>
    </location>
</feature>
<dbReference type="GO" id="GO:0000398">
    <property type="term" value="P:mRNA splicing, via spliceosome"/>
    <property type="evidence" value="ECO:0007669"/>
    <property type="project" value="TreeGrafter"/>
</dbReference>
<feature type="region of interest" description="Disordered" evidence="3">
    <location>
        <begin position="88"/>
        <end position="332"/>
    </location>
</feature>
<dbReference type="GO" id="GO:0005684">
    <property type="term" value="C:U2-type spliceosomal complex"/>
    <property type="evidence" value="ECO:0007669"/>
    <property type="project" value="TreeGrafter"/>
</dbReference>
<keyword evidence="5" id="KW-1185">Reference proteome</keyword>
<reference evidence="4" key="1">
    <citation type="submission" date="2020-06" db="EMBL/GenBank/DDBJ databases">
        <title>Draft genome of Bugula neritina, a colonial animal packing powerful symbionts and potential medicines.</title>
        <authorList>
            <person name="Rayko M."/>
        </authorList>
    </citation>
    <scope>NUCLEOTIDE SEQUENCE [LARGE SCALE GENOMIC DNA]</scope>
    <source>
        <strain evidence="4">Kwan_BN1</strain>
    </source>
</reference>
<comment type="caution">
    <text evidence="4">The sequence shown here is derived from an EMBL/GenBank/DDBJ whole genome shotgun (WGS) entry which is preliminary data.</text>
</comment>
<evidence type="ECO:0000256" key="2">
    <source>
        <dbReference type="ARBA" id="ARBA00014454"/>
    </source>
</evidence>
<dbReference type="GO" id="GO:0003723">
    <property type="term" value="F:RNA binding"/>
    <property type="evidence" value="ECO:0007669"/>
    <property type="project" value="TreeGrafter"/>
</dbReference>
<gene>
    <name evidence="4" type="ORF">EB796_000272</name>
</gene>
<organism evidence="4 5">
    <name type="scientific">Bugula neritina</name>
    <name type="common">Brown bryozoan</name>
    <name type="synonym">Sertularia neritina</name>
    <dbReference type="NCBI Taxonomy" id="10212"/>
    <lineage>
        <taxon>Eukaryota</taxon>
        <taxon>Metazoa</taxon>
        <taxon>Spiralia</taxon>
        <taxon>Lophotrochozoa</taxon>
        <taxon>Bryozoa</taxon>
        <taxon>Gymnolaemata</taxon>
        <taxon>Cheilostomatida</taxon>
        <taxon>Flustrina</taxon>
        <taxon>Buguloidea</taxon>
        <taxon>Bugulidae</taxon>
        <taxon>Bugula</taxon>
    </lineage>
</organism>
<dbReference type="EMBL" id="VXIV02000049">
    <property type="protein sequence ID" value="KAF6041425.1"/>
    <property type="molecule type" value="Genomic_DNA"/>
</dbReference>
<proteinExistence type="inferred from homology"/>
<dbReference type="AlphaFoldDB" id="A0A7J7KTK5"/>
<dbReference type="Proteomes" id="UP000593567">
    <property type="component" value="Unassembled WGS sequence"/>
</dbReference>
<comment type="similarity">
    <text evidence="1">Belongs to the CWC26 family.</text>
</comment>
<dbReference type="PANTHER" id="PTHR31809">
    <property type="entry name" value="BUD13 HOMOLOG"/>
    <property type="match status" value="1"/>
</dbReference>
<feature type="compositionally biased region" description="Basic residues" evidence="3">
    <location>
        <begin position="445"/>
        <end position="455"/>
    </location>
</feature>
<feature type="region of interest" description="Disordered" evidence="3">
    <location>
        <begin position="441"/>
        <end position="478"/>
    </location>
</feature>
<sequence length="514" mass="58873">MALSKAEYLKRYLAADVEAADAGQKKKKRRKKLSSVKATTGLKIVDEDLDLAKLLPADCELEDDNPTVAEIIDERPEAVRQLEEYRENKKWKKMTKMSNIDSYSSTIKQEIDSNCSPSGKERLGSDSSPPRRKRNDSDNSPPRRKRNDSDNSPPRRKRNDSDSSPPRRKRNDSDSSPPRRKRNDSDSSPPRRKRNDSDSSPPRRKRNDSDSSPPRRKRNDSDSSPPRRKRNDSDSSPPRRKRNDSDSSPPRRKRNDSDSSPPRRKRNDSDSSPPRRKRNDSDSSPPRRKRNDSDSSPPRKQNISHTESNNSTTTNKTLSGKIAGLSSAQDMKKEAEKLKLKELQMFNKIDDEVLGKNAHTVFRDKTGKKRNLASEKEQDDAKSNEWKEKYDKWNKGVAQGAAEKERITEMAHEMNKPLARTKDDADLDSFLKDQDRDGDPMLAFLKKKKSAKSKAPKYPQYKGPAPEPNRFGIRPGYRWDGVDRGNGFERKYFQSISKRKAVAAEAYKWSTEDM</sequence>
<evidence type="ECO:0000256" key="3">
    <source>
        <dbReference type="SAM" id="MobiDB-lite"/>
    </source>
</evidence>
<evidence type="ECO:0000256" key="1">
    <source>
        <dbReference type="ARBA" id="ARBA00011069"/>
    </source>
</evidence>
<dbReference type="InterPro" id="IPR018609">
    <property type="entry name" value="Bud13"/>
</dbReference>
<dbReference type="GO" id="GO:0070274">
    <property type="term" value="C:RES complex"/>
    <property type="evidence" value="ECO:0007669"/>
    <property type="project" value="TreeGrafter"/>
</dbReference>
<evidence type="ECO:0000313" key="4">
    <source>
        <dbReference type="EMBL" id="KAF6041425.1"/>
    </source>
</evidence>
<feature type="compositionally biased region" description="Basic and acidic residues" evidence="3">
    <location>
        <begin position="372"/>
        <end position="385"/>
    </location>
</feature>
<dbReference type="Pfam" id="PF09736">
    <property type="entry name" value="Bud13"/>
    <property type="match status" value="1"/>
</dbReference>